<dbReference type="FunFam" id="3.40.309.10:FF:000012">
    <property type="entry name" value="Betaine aldehyde dehydrogenase"/>
    <property type="match status" value="1"/>
</dbReference>
<dbReference type="Gene3D" id="3.40.309.10">
    <property type="entry name" value="Aldehyde Dehydrogenase, Chain A, domain 2"/>
    <property type="match status" value="1"/>
</dbReference>
<dbReference type="CDD" id="cd07112">
    <property type="entry name" value="ALDH_GABALDH-PuuC"/>
    <property type="match status" value="1"/>
</dbReference>
<sequence>MSPEINGHTARGSLRPDVHKLHISDRRETGVIMNFHHLAYWQDKALSLAIENRLFINGEYTAAAENETFETVDPVTQAPLAKIARGKSVDIDRAVSAARGVFERGDWSLSSPAKRKAVLNKLADLMEANAEELALLETLDTGKPIRHSLRDDIPGAARAIRWYAEAIDKVYGEVATTSSHELAMIVREPVGVIAAIVPWNFPLLLTCWKLGPALAAGNSVILKPSEKSPLSAIRLAGLAKEAGLPDGVLNVVTGFGHEAGQALSRHNDIDAIAFTGSTRTGKQLLKDAGDSNMKRVWLEAGGKSANIVFADCPDLQQAASATAAGIFYNQGQVCIAGTRLLLEESIADEFLALLKQQAQNWQPGHPLDPATTMGTLIDCAHADSVHSFIQEGEGKGQLLLDGRNAELAAAIGPTIFVDVDPNASLSREEIFGPVLVVTRFTSEEQALQLANDSQYGLGAAVWTRDLSRAHRMSRRLKAGSVFVNNYNDGDMTVPFGGYKQSGNGRDKSLHALEKFTELKTIWISLEA</sequence>
<evidence type="ECO:0000313" key="8">
    <source>
        <dbReference type="Proteomes" id="UP000193942"/>
    </source>
</evidence>
<dbReference type="PANTHER" id="PTHR11699">
    <property type="entry name" value="ALDEHYDE DEHYDROGENASE-RELATED"/>
    <property type="match status" value="1"/>
</dbReference>
<dbReference type="InterPro" id="IPR015590">
    <property type="entry name" value="Aldehyde_DH_dom"/>
</dbReference>
<dbReference type="PROSITE" id="PS00070">
    <property type="entry name" value="ALDEHYDE_DEHYDR_CYS"/>
    <property type="match status" value="1"/>
</dbReference>
<dbReference type="Gene3D" id="3.40.605.10">
    <property type="entry name" value="Aldehyde Dehydrogenase, Chain A, domain 1"/>
    <property type="match status" value="1"/>
</dbReference>
<evidence type="ECO:0000313" key="7">
    <source>
        <dbReference type="EMBL" id="OSK94478.1"/>
    </source>
</evidence>
<dbReference type="InterPro" id="IPR016162">
    <property type="entry name" value="Ald_DH_N"/>
</dbReference>
<evidence type="ECO:0000256" key="3">
    <source>
        <dbReference type="ARBA" id="ARBA00023027"/>
    </source>
</evidence>
<accession>A0A1X3J1U8</accession>
<dbReference type="InterPro" id="IPR016161">
    <property type="entry name" value="Ald_DH/histidinol_DH"/>
</dbReference>
<evidence type="ECO:0000256" key="2">
    <source>
        <dbReference type="ARBA" id="ARBA00023002"/>
    </source>
</evidence>
<evidence type="ECO:0000256" key="4">
    <source>
        <dbReference type="PROSITE-ProRule" id="PRU10007"/>
    </source>
</evidence>
<keyword evidence="3" id="KW-0520">NAD</keyword>
<organism evidence="7 8">
    <name type="scientific">Escherichia coli TA447</name>
    <dbReference type="NCBI Taxonomy" id="656447"/>
    <lineage>
        <taxon>Bacteria</taxon>
        <taxon>Pseudomonadati</taxon>
        <taxon>Pseudomonadota</taxon>
        <taxon>Gammaproteobacteria</taxon>
        <taxon>Enterobacterales</taxon>
        <taxon>Enterobacteriaceae</taxon>
        <taxon>Escherichia</taxon>
    </lineage>
</organism>
<dbReference type="PROSITE" id="PS00687">
    <property type="entry name" value="ALDEHYDE_DEHYDR_GLU"/>
    <property type="match status" value="1"/>
</dbReference>
<dbReference type="InterPro" id="IPR016160">
    <property type="entry name" value="Ald_DH_CS_CYS"/>
</dbReference>
<keyword evidence="2 5" id="KW-0560">Oxidoreductase</keyword>
<dbReference type="Pfam" id="PF00171">
    <property type="entry name" value="Aldedh"/>
    <property type="match status" value="1"/>
</dbReference>
<dbReference type="AlphaFoldDB" id="A0A1X3J1U8"/>
<name>A0A1X3J1U8_ECOLX</name>
<dbReference type="SUPFAM" id="SSF53720">
    <property type="entry name" value="ALDH-like"/>
    <property type="match status" value="1"/>
</dbReference>
<dbReference type="NCBIfam" id="NF007352">
    <property type="entry name" value="PRK09847.1"/>
    <property type="match status" value="1"/>
</dbReference>
<dbReference type="InterPro" id="IPR029510">
    <property type="entry name" value="Ald_DH_CS_GLU"/>
</dbReference>
<gene>
    <name evidence="7" type="ORF">ECXG_03343</name>
</gene>
<comment type="similarity">
    <text evidence="1 5">Belongs to the aldehyde dehydrogenase family.</text>
</comment>
<feature type="domain" description="Aldehyde dehydrogenase" evidence="6">
    <location>
        <begin position="63"/>
        <end position="521"/>
    </location>
</feature>
<proteinExistence type="inferred from homology"/>
<dbReference type="GO" id="GO:0004030">
    <property type="term" value="F:aldehyde dehydrogenase [NAD(P)+] activity"/>
    <property type="evidence" value="ECO:0007669"/>
    <property type="project" value="UniProtKB-ARBA"/>
</dbReference>
<dbReference type="Proteomes" id="UP000193942">
    <property type="component" value="Unassembled WGS sequence"/>
</dbReference>
<dbReference type="FunFam" id="3.40.605.10:FF:000001">
    <property type="entry name" value="Aldehyde dehydrogenase 1"/>
    <property type="match status" value="1"/>
</dbReference>
<feature type="active site" evidence="4">
    <location>
        <position position="299"/>
    </location>
</feature>
<reference evidence="7 8" key="1">
    <citation type="submission" date="2010-04" db="EMBL/GenBank/DDBJ databases">
        <title>The Genome Sequence of Escherichia coli TA447.</title>
        <authorList>
            <consortium name="The Broad Institute Genome Sequencing Platform"/>
            <consortium name="The Broad Institute Genome Sequencing Center for Infectious Disease"/>
            <person name="Feldgarden M."/>
            <person name="Gordon D.M."/>
            <person name="Johnson J.R."/>
            <person name="Johnston B.D."/>
            <person name="Young S."/>
            <person name="Zeng Q."/>
            <person name="Koehrsen M."/>
            <person name="Alvarado L."/>
            <person name="Berlin A.M."/>
            <person name="Borenstein D."/>
            <person name="Chapman S.B."/>
            <person name="Chen Z."/>
            <person name="Engels R."/>
            <person name="Freedman E."/>
            <person name="Gellesch M."/>
            <person name="Goldberg J."/>
            <person name="Griggs A."/>
            <person name="Gujja S."/>
            <person name="Heilman E.R."/>
            <person name="Heiman D.I."/>
            <person name="Hepburn T.A."/>
            <person name="Howarth C."/>
            <person name="Jen D."/>
            <person name="Larson L."/>
            <person name="Mehta T."/>
            <person name="Park D."/>
            <person name="Pearson M."/>
            <person name="Richards J."/>
            <person name="Roberts A."/>
            <person name="Saif S."/>
            <person name="Shea T.D."/>
            <person name="Shenoy N."/>
            <person name="Sisk P."/>
            <person name="Stolte C."/>
            <person name="Sykes S.N."/>
            <person name="Walk T."/>
            <person name="White J."/>
            <person name="Yandava C."/>
            <person name="Haas B."/>
            <person name="Henn M.R."/>
            <person name="Nusbaum C."/>
            <person name="Birren B."/>
        </authorList>
    </citation>
    <scope>NUCLEOTIDE SEQUENCE [LARGE SCALE GENOMIC DNA]</scope>
    <source>
        <strain evidence="7 8">TA447</strain>
    </source>
</reference>
<dbReference type="InterPro" id="IPR016163">
    <property type="entry name" value="Ald_DH_C"/>
</dbReference>
<dbReference type="EMBL" id="ADIZ01000017">
    <property type="protein sequence ID" value="OSK94478.1"/>
    <property type="molecule type" value="Genomic_DNA"/>
</dbReference>
<protein>
    <submittedName>
        <fullName evidence="7">Gamma-glutamyl-gamma-aminobutyraldehyde dehydrogenase</fullName>
    </submittedName>
</protein>
<comment type="caution">
    <text evidence="7">The sequence shown here is derived from an EMBL/GenBank/DDBJ whole genome shotgun (WGS) entry which is preliminary data.</text>
</comment>
<evidence type="ECO:0000256" key="5">
    <source>
        <dbReference type="RuleBase" id="RU003345"/>
    </source>
</evidence>
<evidence type="ECO:0000256" key="1">
    <source>
        <dbReference type="ARBA" id="ARBA00009986"/>
    </source>
</evidence>
<evidence type="ECO:0000259" key="6">
    <source>
        <dbReference type="Pfam" id="PF00171"/>
    </source>
</evidence>